<dbReference type="GO" id="GO:0016746">
    <property type="term" value="F:acyltransferase activity"/>
    <property type="evidence" value="ECO:0007669"/>
    <property type="project" value="UniProtKB-KW"/>
</dbReference>
<feature type="domain" description="Poly-beta-hydroxybutyrate polymerase N-terminal" evidence="3">
    <location>
        <begin position="96"/>
        <end position="264"/>
    </location>
</feature>
<dbReference type="GO" id="GO:0042619">
    <property type="term" value="P:poly-hydroxybutyrate biosynthetic process"/>
    <property type="evidence" value="ECO:0007669"/>
    <property type="project" value="InterPro"/>
</dbReference>
<sequence length="580" mass="63518">MTVAQSEKAKNEGMEIEVAANMNRENNDITAGATDGMLGPNPFVGLRAIDIFAAVQQIGAQAMLHPALLLDQTAALARDLTSVVTGNETSVPQQGDKRFADPAWRDQPLYRTTLRGYQAWRNALAGFVERSALDDASKERAQFVMSLMTDALAPTNTLAGNPAALRKFVDSGGTSLAAGLRNMLADTLNNKGMPTQVDKTAFDVGRNLGTSPGAVVFRNEVLELIQYAPATPNLYARAQLIVPPQINKFYIFDLAANKSIVEYLVKNEFQVFAVSWRNPTEEHRDWDMDTYVAALIEAIQAVRDITGNADVNLHGACSGAMTISALLGHLASRGQKTVNAATLMVAVLDNTARSQLGLFTTPEAVEMAKQNSIAKGVLEGEEMGRVFAWMRPNDLVWNFWVNNYLLGKAPPAFDILYWNNDTTRLPAKLHGQLLDIFKDNLFTKPRALNVLGTPVDLSEVTCDTYVMAGMTDHITPWRGVYNTARAFGGNTRYVLSSSGHIQSLINPPGNPKAKFFCNADLPEDADAWLAGAQPHADSWWDDWRQWLAERSGELRAAPKTLGNRRHKRLADAPGAYVLEA</sequence>
<dbReference type="PANTHER" id="PTHR36837">
    <property type="entry name" value="POLY(3-HYDROXYALKANOATE) POLYMERASE SUBUNIT PHAC"/>
    <property type="match status" value="1"/>
</dbReference>
<evidence type="ECO:0000256" key="2">
    <source>
        <dbReference type="ARBA" id="ARBA00023315"/>
    </source>
</evidence>
<dbReference type="PANTHER" id="PTHR36837:SF5">
    <property type="entry name" value="POLY-3-HYDROXYBUTYRATE SYNTHASE"/>
    <property type="match status" value="1"/>
</dbReference>
<dbReference type="STRING" id="1777140.AWB79_02661"/>
<protein>
    <submittedName>
        <fullName evidence="4">Poly-beta-hydroxybutyrate polymerase</fullName>
    </submittedName>
</protein>
<dbReference type="InterPro" id="IPR051321">
    <property type="entry name" value="PHA/PHB_synthase"/>
</dbReference>
<dbReference type="Pfam" id="PF07167">
    <property type="entry name" value="PhaC_N"/>
    <property type="match status" value="1"/>
</dbReference>
<evidence type="ECO:0000259" key="3">
    <source>
        <dbReference type="Pfam" id="PF07167"/>
    </source>
</evidence>
<keyword evidence="1" id="KW-0808">Transferase</keyword>
<organism evidence="4 5">
    <name type="scientific">Caballeronia hypogeia</name>
    <dbReference type="NCBI Taxonomy" id="1777140"/>
    <lineage>
        <taxon>Bacteria</taxon>
        <taxon>Pseudomonadati</taxon>
        <taxon>Pseudomonadota</taxon>
        <taxon>Betaproteobacteria</taxon>
        <taxon>Burkholderiales</taxon>
        <taxon>Burkholderiaceae</taxon>
        <taxon>Caballeronia</taxon>
    </lineage>
</organism>
<name>A0A158APG6_9BURK</name>
<dbReference type="Gene3D" id="3.40.50.1820">
    <property type="entry name" value="alpha/beta hydrolase"/>
    <property type="match status" value="1"/>
</dbReference>
<dbReference type="AlphaFoldDB" id="A0A158APG6"/>
<evidence type="ECO:0000313" key="5">
    <source>
        <dbReference type="Proteomes" id="UP000054851"/>
    </source>
</evidence>
<dbReference type="SUPFAM" id="SSF53474">
    <property type="entry name" value="alpha/beta-Hydrolases"/>
    <property type="match status" value="1"/>
</dbReference>
<proteinExistence type="predicted"/>
<reference evidence="4" key="1">
    <citation type="submission" date="2016-01" db="EMBL/GenBank/DDBJ databases">
        <authorList>
            <person name="Peeters C."/>
        </authorList>
    </citation>
    <scope>NUCLEOTIDE SEQUENCE</scope>
    <source>
        <strain evidence="4">LMG 29322</strain>
    </source>
</reference>
<comment type="caution">
    <text evidence="4">The sequence shown here is derived from an EMBL/GenBank/DDBJ whole genome shotgun (WGS) entry which is preliminary data.</text>
</comment>
<evidence type="ECO:0000313" key="4">
    <source>
        <dbReference type="EMBL" id="SAK59881.1"/>
    </source>
</evidence>
<accession>A0A158APG6</accession>
<dbReference type="InterPro" id="IPR029058">
    <property type="entry name" value="AB_hydrolase_fold"/>
</dbReference>
<dbReference type="Proteomes" id="UP000054851">
    <property type="component" value="Unassembled WGS sequence"/>
</dbReference>
<keyword evidence="2" id="KW-0012">Acyltransferase</keyword>
<evidence type="ECO:0000256" key="1">
    <source>
        <dbReference type="ARBA" id="ARBA00022679"/>
    </source>
</evidence>
<keyword evidence="5" id="KW-1185">Reference proteome</keyword>
<dbReference type="InterPro" id="IPR010941">
    <property type="entry name" value="PhaC_N"/>
</dbReference>
<dbReference type="EMBL" id="FCOA02000007">
    <property type="protein sequence ID" value="SAK59881.1"/>
    <property type="molecule type" value="Genomic_DNA"/>
</dbReference>
<gene>
    <name evidence="4" type="ORF">AWB79_02661</name>
</gene>